<dbReference type="Proteomes" id="UP000266723">
    <property type="component" value="Unassembled WGS sequence"/>
</dbReference>
<proteinExistence type="predicted"/>
<keyword evidence="2" id="KW-1185">Reference proteome</keyword>
<name>A0ABQ7BUW8_BRACR</name>
<reference evidence="1 2" key="1">
    <citation type="journal article" date="2020" name="BMC Genomics">
        <title>Intraspecific diversification of the crop wild relative Brassica cretica Lam. using demographic model selection.</title>
        <authorList>
            <person name="Kioukis A."/>
            <person name="Michalopoulou V.A."/>
            <person name="Briers L."/>
            <person name="Pirintsos S."/>
            <person name="Studholme D.J."/>
            <person name="Pavlidis P."/>
            <person name="Sarris P.F."/>
        </authorList>
    </citation>
    <scope>NUCLEOTIDE SEQUENCE [LARGE SCALE GENOMIC DNA]</scope>
    <source>
        <strain evidence="2">cv. PFS-1207/04</strain>
    </source>
</reference>
<protein>
    <submittedName>
        <fullName evidence="1">Uncharacterized protein</fullName>
    </submittedName>
</protein>
<sequence>MINQVLEGQHKLMVNFNGKIDVVYIVLNSKFESLNNHSNSPIWRVGSAIPPNSPNGRVGQITPSNSPIWQVGPTPVAVDWTSCPLTSLAGSILHFVSIGDTIGAL</sequence>
<dbReference type="EMBL" id="QGKV02000832">
    <property type="protein sequence ID" value="KAF3543097.1"/>
    <property type="molecule type" value="Genomic_DNA"/>
</dbReference>
<organism evidence="1 2">
    <name type="scientific">Brassica cretica</name>
    <name type="common">Mustard</name>
    <dbReference type="NCBI Taxonomy" id="69181"/>
    <lineage>
        <taxon>Eukaryota</taxon>
        <taxon>Viridiplantae</taxon>
        <taxon>Streptophyta</taxon>
        <taxon>Embryophyta</taxon>
        <taxon>Tracheophyta</taxon>
        <taxon>Spermatophyta</taxon>
        <taxon>Magnoliopsida</taxon>
        <taxon>eudicotyledons</taxon>
        <taxon>Gunneridae</taxon>
        <taxon>Pentapetalae</taxon>
        <taxon>rosids</taxon>
        <taxon>malvids</taxon>
        <taxon>Brassicales</taxon>
        <taxon>Brassicaceae</taxon>
        <taxon>Brassiceae</taxon>
        <taxon>Brassica</taxon>
    </lineage>
</organism>
<gene>
    <name evidence="1" type="ORF">DY000_02006623</name>
</gene>
<evidence type="ECO:0000313" key="2">
    <source>
        <dbReference type="Proteomes" id="UP000266723"/>
    </source>
</evidence>
<evidence type="ECO:0000313" key="1">
    <source>
        <dbReference type="EMBL" id="KAF3543097.1"/>
    </source>
</evidence>
<comment type="caution">
    <text evidence="1">The sequence shown here is derived from an EMBL/GenBank/DDBJ whole genome shotgun (WGS) entry which is preliminary data.</text>
</comment>
<accession>A0ABQ7BUW8</accession>